<evidence type="ECO:0000313" key="4">
    <source>
        <dbReference type="Proteomes" id="UP000028042"/>
    </source>
</evidence>
<name>A0A0H3J4W5_CLOPA</name>
<dbReference type="Proteomes" id="UP000030905">
    <property type="component" value="Chromosome"/>
</dbReference>
<evidence type="ECO:0000313" key="3">
    <source>
        <dbReference type="EMBL" id="KRU11935.1"/>
    </source>
</evidence>
<feature type="transmembrane region" description="Helical" evidence="1">
    <location>
        <begin position="55"/>
        <end position="73"/>
    </location>
</feature>
<feature type="transmembrane region" description="Helical" evidence="1">
    <location>
        <begin position="158"/>
        <end position="177"/>
    </location>
</feature>
<reference evidence="3" key="2">
    <citation type="submission" date="2015-10" db="EMBL/GenBank/DDBJ databases">
        <title>Improved Draft Genome Sequence of Clostridium pasteurianum Strain ATCC 6013 (DSM 525) Using a Hybrid Next-Generation Sequencing Approach.</title>
        <authorList>
            <person name="Pyne M.E."/>
            <person name="Utturkar S.M."/>
            <person name="Brown S.D."/>
            <person name="Moo-Young M."/>
            <person name="Chung D.A."/>
            <person name="Chou P.C."/>
        </authorList>
    </citation>
    <scope>NUCLEOTIDE SEQUENCE</scope>
    <source>
        <strain evidence="3">ATCC 6013</strain>
    </source>
</reference>
<keyword evidence="5" id="KW-1185">Reference proteome</keyword>
<feature type="transmembrane region" description="Helical" evidence="1">
    <location>
        <begin position="80"/>
        <end position="105"/>
    </location>
</feature>
<accession>A0A0H3J4W5</accession>
<evidence type="ECO:0000256" key="1">
    <source>
        <dbReference type="SAM" id="Phobius"/>
    </source>
</evidence>
<feature type="transmembrane region" description="Helical" evidence="1">
    <location>
        <begin position="33"/>
        <end position="49"/>
    </location>
</feature>
<evidence type="ECO:0000313" key="5">
    <source>
        <dbReference type="Proteomes" id="UP000030905"/>
    </source>
</evidence>
<dbReference type="RefSeq" id="WP_034830045.1">
    <property type="nucleotide sequence ID" value="NZ_JPGY02000001.1"/>
</dbReference>
<keyword evidence="1" id="KW-0812">Transmembrane</keyword>
<reference evidence="3 4" key="3">
    <citation type="journal article" name="Genome Announc.">
        <title>Improved Draft Genome Sequence of Clostridium pasteurianum Strain ATCC 6013 (DSM 525) Using a Hybrid Next-Generation Sequencing Approach.</title>
        <authorList>
            <person name="Pyne M.E."/>
            <person name="Utturkar S."/>
            <person name="Brown S.D."/>
            <person name="Moo-Young M."/>
            <person name="Chung D.A."/>
            <person name="Chou C.P."/>
        </authorList>
    </citation>
    <scope>NUCLEOTIDE SEQUENCE [LARGE SCALE GENOMIC DNA]</scope>
    <source>
        <strain evidence="3 4">ATCC 6013</strain>
    </source>
</reference>
<dbReference type="PATRIC" id="fig|1262449.7.peg.2010"/>
<feature type="transmembrane region" description="Helical" evidence="1">
    <location>
        <begin position="117"/>
        <end position="137"/>
    </location>
</feature>
<proteinExistence type="predicted"/>
<dbReference type="AlphaFoldDB" id="A0A0H3J4W5"/>
<reference evidence="2 5" key="1">
    <citation type="journal article" date="2015" name="Genome Announc.">
        <title>Complete Genome Sequence of the Nitrogen-Fixing and Solvent-Producing Clostridium pasteurianum DSM 525.</title>
        <authorList>
            <person name="Poehlein A."/>
            <person name="Grosse-Honebrink A."/>
            <person name="Zhang Y."/>
            <person name="Minton N.P."/>
            <person name="Daniel R."/>
        </authorList>
    </citation>
    <scope>NUCLEOTIDE SEQUENCE [LARGE SCALE GENOMIC DNA]</scope>
    <source>
        <strain evidence="2">DSM 525</strain>
        <strain evidence="5">DSM 525 / ATCC 6013</strain>
    </source>
</reference>
<evidence type="ECO:0000313" key="2">
    <source>
        <dbReference type="EMBL" id="AJA52055.1"/>
    </source>
</evidence>
<keyword evidence="1" id="KW-1133">Transmembrane helix</keyword>
<protein>
    <submittedName>
        <fullName evidence="2">Uncharacterized protein</fullName>
    </submittedName>
</protein>
<feature type="transmembrane region" description="Helical" evidence="1">
    <location>
        <begin position="189"/>
        <end position="211"/>
    </location>
</feature>
<feature type="transmembrane region" description="Helical" evidence="1">
    <location>
        <begin position="6"/>
        <end position="26"/>
    </location>
</feature>
<dbReference type="KEGG" id="cpat:CLPA_c19970"/>
<gene>
    <name evidence="2" type="ORF">CLPA_c19970</name>
    <name evidence="3" type="ORF">CP6013_01182</name>
</gene>
<organism evidence="2 5">
    <name type="scientific">Clostridium pasteurianum DSM 525 = ATCC 6013</name>
    <dbReference type="NCBI Taxonomy" id="1262449"/>
    <lineage>
        <taxon>Bacteria</taxon>
        <taxon>Bacillati</taxon>
        <taxon>Bacillota</taxon>
        <taxon>Clostridia</taxon>
        <taxon>Eubacteriales</taxon>
        <taxon>Clostridiaceae</taxon>
        <taxon>Clostridium</taxon>
    </lineage>
</organism>
<dbReference type="EMBL" id="JPGY02000001">
    <property type="protein sequence ID" value="KRU11935.1"/>
    <property type="molecule type" value="Genomic_DNA"/>
</dbReference>
<keyword evidence="1" id="KW-0472">Membrane</keyword>
<dbReference type="EMBL" id="CP009268">
    <property type="protein sequence ID" value="AJA52055.1"/>
    <property type="molecule type" value="Genomic_DNA"/>
</dbReference>
<sequence>MYDIIYYFLYLLILSVNFLIIFCNFTSNKITKAAIFYILINTLIDLIIVGIGKEILLLPISTVILTCFSFMNFRKISYSIFIVILTDLVFAVSDAITAFLAITFFHINFNSISKRSLAYFVIAIIITFISFIISKLLKKILNKVNIHSYEISRNLRNRLVVFFYAGFVLITVNVNIFEYKYFAKNLDNFVVNLNAFNTVSNFTIVIILLYLNNKIIKNKLLHEYKDKELKHLKEYMVLCQEKVQIKMRKFLNYFLKLAC</sequence>
<dbReference type="Proteomes" id="UP000028042">
    <property type="component" value="Unassembled WGS sequence"/>
</dbReference>
<dbReference type="KEGG" id="cpae:CPAST_c19970"/>